<evidence type="ECO:0000259" key="8">
    <source>
        <dbReference type="SMART" id="SM00842"/>
    </source>
</evidence>
<evidence type="ECO:0000313" key="9">
    <source>
        <dbReference type="EMBL" id="HJF91319.1"/>
    </source>
</evidence>
<comment type="function">
    <text evidence="5 6">Cell division protein that is involved in the assembly of the Z ring. May serve as a membrane anchor for the Z ring.</text>
</comment>
<evidence type="ECO:0000256" key="4">
    <source>
        <dbReference type="ARBA" id="ARBA00023306"/>
    </source>
</evidence>
<evidence type="ECO:0000256" key="2">
    <source>
        <dbReference type="ARBA" id="ARBA00022618"/>
    </source>
</evidence>
<dbReference type="RefSeq" id="WP_022019592.1">
    <property type="nucleotide sequence ID" value="NZ_CAUDDV010000004.1"/>
</dbReference>
<proteinExistence type="inferred from homology"/>
<dbReference type="SMART" id="SM00842">
    <property type="entry name" value="FtsA"/>
    <property type="match status" value="1"/>
</dbReference>
<feature type="region of interest" description="Disordered" evidence="7">
    <location>
        <begin position="384"/>
        <end position="451"/>
    </location>
</feature>
<keyword evidence="2 5" id="KW-0132">Cell division</keyword>
<reference evidence="9" key="2">
    <citation type="submission" date="2021-09" db="EMBL/GenBank/DDBJ databases">
        <authorList>
            <person name="Gilroy R."/>
        </authorList>
    </citation>
    <scope>NUCLEOTIDE SEQUENCE</scope>
    <source>
        <strain evidence="9">CHK55-1828</strain>
    </source>
</reference>
<comment type="similarity">
    <text evidence="5 6">Belongs to the FtsA/MreB family.</text>
</comment>
<organism evidence="9 10">
    <name type="scientific">Mediterranea massiliensis</name>
    <dbReference type="NCBI Taxonomy" id="1841865"/>
    <lineage>
        <taxon>Bacteria</taxon>
        <taxon>Pseudomonadati</taxon>
        <taxon>Bacteroidota</taxon>
        <taxon>Bacteroidia</taxon>
        <taxon>Bacteroidales</taxon>
        <taxon>Bacteroidaceae</taxon>
        <taxon>Mediterranea</taxon>
    </lineage>
</organism>
<dbReference type="Gene3D" id="3.30.420.40">
    <property type="match status" value="1"/>
</dbReference>
<comment type="subcellular location">
    <subcellularLocation>
        <location evidence="5">Cell membrane</location>
        <topology evidence="5">Peripheral membrane protein</topology>
        <orientation evidence="5">Cytoplasmic side</orientation>
    </subcellularLocation>
    <text evidence="5">Localizes to the Z ring in an FtsZ-dependent manner. Targeted to the membrane through a conserved C-terminal amphipathic helix.</text>
</comment>
<dbReference type="InterPro" id="IPR020823">
    <property type="entry name" value="Cell_div_FtsA"/>
</dbReference>
<feature type="compositionally biased region" description="Basic and acidic residues" evidence="7">
    <location>
        <begin position="398"/>
        <end position="438"/>
    </location>
</feature>
<comment type="subunit">
    <text evidence="5">Self-interacts. Interacts with FtsZ.</text>
</comment>
<dbReference type="PANTHER" id="PTHR32432:SF4">
    <property type="entry name" value="CELL DIVISION PROTEIN FTSA"/>
    <property type="match status" value="1"/>
</dbReference>
<dbReference type="GO" id="GO:0009898">
    <property type="term" value="C:cytoplasmic side of plasma membrane"/>
    <property type="evidence" value="ECO:0007669"/>
    <property type="project" value="UniProtKB-UniRule"/>
</dbReference>
<keyword evidence="4 5" id="KW-0131">Cell cycle</keyword>
<keyword evidence="3 5" id="KW-0472">Membrane</keyword>
<protein>
    <recommendedName>
        <fullName evidence="5 6">Cell division protein FtsA</fullName>
    </recommendedName>
</protein>
<evidence type="ECO:0000256" key="1">
    <source>
        <dbReference type="ARBA" id="ARBA00022475"/>
    </source>
</evidence>
<keyword evidence="1 5" id="KW-1003">Cell membrane</keyword>
<dbReference type="Proteomes" id="UP000717835">
    <property type="component" value="Unassembled WGS sequence"/>
</dbReference>
<sequence>MATTDFIAAIELSSSKISGIAGRRNSDGSIQVLAYATEEAASFIRKGCIYNIGKAAQALTSIINKLEDQLKNSIAKVYVGIGGQSLRTVKNVVSRTPEEEVISQELIDSLCDENLNFPIVDMNILDVAPQEYKIDNNLYAEPVGVTGKFITGQFLNIMARTSLKKNLELSFEQAKVEIADLLIAPTALAQAVLTENELRSGCALIDFGADTTTVMVYKNNMLRYLSVLPLGGNNITRDIATLQMEEEEAEKLKLQYGDALYKEDEDAEAPAACTTEDGRSILLGELNNIVGARTEEILANVWNQIQLSGYEDKLLAGLVITGGASQLRNMEGALLQISKLKKIRTASFVQETIRGFNEQIKKDGTQNTLLSLLIAGKDNCCLQEEPQPIQPKPSKPADIFKDDEALKAQEEENRRKREEEEKRKKEEEKRKKEEERRKKEQAKKNKPSWFKSKIDTLTKELFDDDKM</sequence>
<comment type="caution">
    <text evidence="9">The sequence shown here is derived from an EMBL/GenBank/DDBJ whole genome shotgun (WGS) entry which is preliminary data.</text>
</comment>
<gene>
    <name evidence="5 9" type="primary">ftsA</name>
    <name evidence="9" type="ORF">K8W02_02895</name>
</gene>
<dbReference type="InterPro" id="IPR003494">
    <property type="entry name" value="SHS2_FtsA"/>
</dbReference>
<accession>A0A921HW45</accession>
<name>A0A921HW45_9BACT</name>
<reference evidence="9" key="1">
    <citation type="journal article" date="2021" name="PeerJ">
        <title>Extensive microbial diversity within the chicken gut microbiome revealed by metagenomics and culture.</title>
        <authorList>
            <person name="Gilroy R."/>
            <person name="Ravi A."/>
            <person name="Getino M."/>
            <person name="Pursley I."/>
            <person name="Horton D.L."/>
            <person name="Alikhan N.F."/>
            <person name="Baker D."/>
            <person name="Gharbi K."/>
            <person name="Hall N."/>
            <person name="Watson M."/>
            <person name="Adriaenssens E.M."/>
            <person name="Foster-Nyarko E."/>
            <person name="Jarju S."/>
            <person name="Secka A."/>
            <person name="Antonio M."/>
            <person name="Oren A."/>
            <person name="Chaudhuri R.R."/>
            <person name="La Ragione R."/>
            <person name="Hildebrand F."/>
            <person name="Pallen M.J."/>
        </authorList>
    </citation>
    <scope>NUCLEOTIDE SEQUENCE</scope>
    <source>
        <strain evidence="9">CHK55-1828</strain>
    </source>
</reference>
<dbReference type="InterPro" id="IPR050696">
    <property type="entry name" value="FtsA/MreB"/>
</dbReference>
<evidence type="ECO:0000256" key="5">
    <source>
        <dbReference type="HAMAP-Rule" id="MF_02033"/>
    </source>
</evidence>
<dbReference type="PANTHER" id="PTHR32432">
    <property type="entry name" value="CELL DIVISION PROTEIN FTSA-RELATED"/>
    <property type="match status" value="1"/>
</dbReference>
<evidence type="ECO:0000256" key="3">
    <source>
        <dbReference type="ARBA" id="ARBA00023136"/>
    </source>
</evidence>
<dbReference type="NCBIfam" id="TIGR01174">
    <property type="entry name" value="ftsA"/>
    <property type="match status" value="1"/>
</dbReference>
<dbReference type="InterPro" id="IPR043129">
    <property type="entry name" value="ATPase_NBD"/>
</dbReference>
<evidence type="ECO:0000313" key="10">
    <source>
        <dbReference type="Proteomes" id="UP000717835"/>
    </source>
</evidence>
<dbReference type="EMBL" id="DYVX01000022">
    <property type="protein sequence ID" value="HJF91319.1"/>
    <property type="molecule type" value="Genomic_DNA"/>
</dbReference>
<dbReference type="Pfam" id="PF14450">
    <property type="entry name" value="FtsA"/>
    <property type="match status" value="1"/>
</dbReference>
<evidence type="ECO:0000256" key="6">
    <source>
        <dbReference type="PIRNR" id="PIRNR003101"/>
    </source>
</evidence>
<dbReference type="GO" id="GO:0032153">
    <property type="term" value="C:cell division site"/>
    <property type="evidence" value="ECO:0007669"/>
    <property type="project" value="UniProtKB-UniRule"/>
</dbReference>
<dbReference type="HAMAP" id="MF_02033">
    <property type="entry name" value="FtsA"/>
    <property type="match status" value="1"/>
</dbReference>
<dbReference type="SUPFAM" id="SSF53067">
    <property type="entry name" value="Actin-like ATPase domain"/>
    <property type="match status" value="2"/>
</dbReference>
<dbReference type="PIRSF" id="PIRSF003101">
    <property type="entry name" value="FtsA"/>
    <property type="match status" value="1"/>
</dbReference>
<dbReference type="GO" id="GO:0043093">
    <property type="term" value="P:FtsZ-dependent cytokinesis"/>
    <property type="evidence" value="ECO:0007669"/>
    <property type="project" value="UniProtKB-UniRule"/>
</dbReference>
<dbReference type="AlphaFoldDB" id="A0A921HW45"/>
<feature type="domain" description="SHS2" evidence="8">
    <location>
        <begin position="7"/>
        <end position="192"/>
    </location>
</feature>
<dbReference type="Pfam" id="PF02491">
    <property type="entry name" value="SHS2_FTSA"/>
    <property type="match status" value="1"/>
</dbReference>
<evidence type="ECO:0000256" key="7">
    <source>
        <dbReference type="SAM" id="MobiDB-lite"/>
    </source>
</evidence>